<accession>A0A0R1LQ61</accession>
<dbReference type="PANTHER" id="PTHR22916">
    <property type="entry name" value="GLYCOSYLTRANSFERASE"/>
    <property type="match status" value="1"/>
</dbReference>
<dbReference type="Proteomes" id="UP000051160">
    <property type="component" value="Unassembled WGS sequence"/>
</dbReference>
<dbReference type="EMBL" id="AZEE01000029">
    <property type="protein sequence ID" value="KRK97608.1"/>
    <property type="molecule type" value="Genomic_DNA"/>
</dbReference>
<dbReference type="PANTHER" id="PTHR22916:SF3">
    <property type="entry name" value="UDP-GLCNAC:BETAGAL BETA-1,3-N-ACETYLGLUCOSAMINYLTRANSFERASE-LIKE PROTEIN 1"/>
    <property type="match status" value="1"/>
</dbReference>
<dbReference type="AlphaFoldDB" id="A0A0R1LQ61"/>
<dbReference type="InterPro" id="IPR029044">
    <property type="entry name" value="Nucleotide-diphossugar_trans"/>
</dbReference>
<dbReference type="SUPFAM" id="SSF53448">
    <property type="entry name" value="Nucleotide-diphospho-sugar transferases"/>
    <property type="match status" value="1"/>
</dbReference>
<reference evidence="2 3" key="1">
    <citation type="journal article" date="2015" name="Genome Announc.">
        <title>Expanding the biotechnology potential of lactobacilli through comparative genomics of 213 strains and associated genera.</title>
        <authorList>
            <person name="Sun Z."/>
            <person name="Harris H.M."/>
            <person name="McCann A."/>
            <person name="Guo C."/>
            <person name="Argimon S."/>
            <person name="Zhang W."/>
            <person name="Yang X."/>
            <person name="Jeffery I.B."/>
            <person name="Cooney J.C."/>
            <person name="Kagawa T.F."/>
            <person name="Liu W."/>
            <person name="Song Y."/>
            <person name="Salvetti E."/>
            <person name="Wrobel A."/>
            <person name="Rasinkangas P."/>
            <person name="Parkhill J."/>
            <person name="Rea M.C."/>
            <person name="O'Sullivan O."/>
            <person name="Ritari J."/>
            <person name="Douillard F.P."/>
            <person name="Paul Ross R."/>
            <person name="Yang R."/>
            <person name="Briner A.E."/>
            <person name="Felis G.E."/>
            <person name="de Vos W.M."/>
            <person name="Barrangou R."/>
            <person name="Klaenhammer T.R."/>
            <person name="Caufield P.W."/>
            <person name="Cui Y."/>
            <person name="Zhang H."/>
            <person name="O'Toole P.W."/>
        </authorList>
    </citation>
    <scope>NUCLEOTIDE SEQUENCE [LARGE SCALE GENOMIC DNA]</scope>
    <source>
        <strain evidence="2 3">DSM 19909</strain>
    </source>
</reference>
<proteinExistence type="predicted"/>
<dbReference type="Gene3D" id="3.90.550.10">
    <property type="entry name" value="Spore Coat Polysaccharide Biosynthesis Protein SpsA, Chain A"/>
    <property type="match status" value="1"/>
</dbReference>
<keyword evidence="2" id="KW-0808">Transferase</keyword>
<evidence type="ECO:0000259" key="1">
    <source>
        <dbReference type="Pfam" id="PF00535"/>
    </source>
</evidence>
<dbReference type="GO" id="GO:0016758">
    <property type="term" value="F:hexosyltransferase activity"/>
    <property type="evidence" value="ECO:0007669"/>
    <property type="project" value="UniProtKB-ARBA"/>
</dbReference>
<gene>
    <name evidence="2" type="ORF">FD04_GL001643</name>
</gene>
<protein>
    <submittedName>
        <fullName evidence="2">Glycosyltransferase</fullName>
    </submittedName>
</protein>
<feature type="domain" description="Glycosyltransferase 2-like" evidence="1">
    <location>
        <begin position="9"/>
        <end position="119"/>
    </location>
</feature>
<comment type="caution">
    <text evidence="2">The sequence shown here is derived from an EMBL/GenBank/DDBJ whole genome shotgun (WGS) entry which is preliminary data.</text>
</comment>
<name>A0A0R1LQ61_9LACO</name>
<evidence type="ECO:0000313" key="2">
    <source>
        <dbReference type="EMBL" id="KRK97608.1"/>
    </source>
</evidence>
<dbReference type="InterPro" id="IPR001173">
    <property type="entry name" value="Glyco_trans_2-like"/>
</dbReference>
<keyword evidence="3" id="KW-1185">Reference proteome</keyword>
<sequence length="240" mass="27169">MGDMTTLTLVIPTYNLGHYFDETLQTIADQTVEFELWLVDDHSTDGTAEKASDFVSGRPTFHVERFKQHRGVSAARNFGLAHATGDVIAFADGDDQLDPDYVKTLVNGFKNGVVAVAVGYLWWHTTIDQRNVYLPMSQREMFKQVSHRGTDVGGYIWNKAYSLAAIREANLQFDESLSIAEDYLFTASYVAKTPGVYVYDPALRYTKVNRPGSTIHTRNLHDQRVEEQVFSYIRRLGESI</sequence>
<dbReference type="Pfam" id="PF00535">
    <property type="entry name" value="Glycos_transf_2"/>
    <property type="match status" value="1"/>
</dbReference>
<organism evidence="2 3">
    <name type="scientific">Secundilactobacillus odoratitofui DSM 19909 = JCM 15043</name>
    <dbReference type="NCBI Taxonomy" id="1423776"/>
    <lineage>
        <taxon>Bacteria</taxon>
        <taxon>Bacillati</taxon>
        <taxon>Bacillota</taxon>
        <taxon>Bacilli</taxon>
        <taxon>Lactobacillales</taxon>
        <taxon>Lactobacillaceae</taxon>
        <taxon>Secundilactobacillus</taxon>
    </lineage>
</organism>
<dbReference type="STRING" id="1423776.FD04_GL001643"/>
<evidence type="ECO:0000313" key="3">
    <source>
        <dbReference type="Proteomes" id="UP000051160"/>
    </source>
</evidence>
<dbReference type="PATRIC" id="fig|1423776.4.peg.1664"/>
<dbReference type="CDD" id="cd00761">
    <property type="entry name" value="Glyco_tranf_GTA_type"/>
    <property type="match status" value="1"/>
</dbReference>